<keyword evidence="2" id="KW-1185">Reference proteome</keyword>
<proteinExistence type="predicted"/>
<name>A0ABV7Q5V9_9ACTN</name>
<evidence type="ECO:0000313" key="2">
    <source>
        <dbReference type="Proteomes" id="UP001595712"/>
    </source>
</evidence>
<dbReference type="InterPro" id="IPR022536">
    <property type="entry name" value="EspC"/>
</dbReference>
<sequence>MSGIINVDPQELRTHSAHIQDLVSRIESVRSASSAISQADDAFGPLCAWMAPILEEKHGETDTLIDQAKANLETHVTELGATADAYEEADAAAASDFDGLSGEM</sequence>
<protein>
    <submittedName>
        <fullName evidence="1">Type VII secretion target</fullName>
    </submittedName>
</protein>
<dbReference type="Pfam" id="PF10824">
    <property type="entry name" value="T7SS_ESX_EspC"/>
    <property type="match status" value="1"/>
</dbReference>
<evidence type="ECO:0000313" key="1">
    <source>
        <dbReference type="EMBL" id="MFC3494522.1"/>
    </source>
</evidence>
<accession>A0ABV7Q5V9</accession>
<comment type="caution">
    <text evidence="1">The sequence shown here is derived from an EMBL/GenBank/DDBJ whole genome shotgun (WGS) entry which is preliminary data.</text>
</comment>
<gene>
    <name evidence="1" type="ORF">ACFO8M_18705</name>
</gene>
<dbReference type="Proteomes" id="UP001595712">
    <property type="component" value="Unassembled WGS sequence"/>
</dbReference>
<dbReference type="EMBL" id="JBHRWO010000019">
    <property type="protein sequence ID" value="MFC3494522.1"/>
    <property type="molecule type" value="Genomic_DNA"/>
</dbReference>
<reference evidence="2" key="1">
    <citation type="journal article" date="2019" name="Int. J. Syst. Evol. Microbiol.">
        <title>The Global Catalogue of Microorganisms (GCM) 10K type strain sequencing project: providing services to taxonomists for standard genome sequencing and annotation.</title>
        <authorList>
            <consortium name="The Broad Institute Genomics Platform"/>
            <consortium name="The Broad Institute Genome Sequencing Center for Infectious Disease"/>
            <person name="Wu L."/>
            <person name="Ma J."/>
        </authorList>
    </citation>
    <scope>NUCLEOTIDE SEQUENCE [LARGE SCALE GENOMIC DNA]</scope>
    <source>
        <strain evidence="2">CGMCC 4.7396</strain>
    </source>
</reference>
<dbReference type="RefSeq" id="WP_387978339.1">
    <property type="nucleotide sequence ID" value="NZ_JBHRWO010000019.1"/>
</dbReference>
<organism evidence="1 2">
    <name type="scientific">Glycomyces rhizosphaerae</name>
    <dbReference type="NCBI Taxonomy" id="2054422"/>
    <lineage>
        <taxon>Bacteria</taxon>
        <taxon>Bacillati</taxon>
        <taxon>Actinomycetota</taxon>
        <taxon>Actinomycetes</taxon>
        <taxon>Glycomycetales</taxon>
        <taxon>Glycomycetaceae</taxon>
        <taxon>Glycomyces</taxon>
    </lineage>
</organism>